<dbReference type="GO" id="GO:0045905">
    <property type="term" value="P:positive regulation of translational termination"/>
    <property type="evidence" value="ECO:0007669"/>
    <property type="project" value="UniProtKB-UniRule"/>
</dbReference>
<evidence type="ECO:0000256" key="6">
    <source>
        <dbReference type="ARBA" id="ARBA00022917"/>
    </source>
</evidence>
<dbReference type="FunFam" id="2.30.30.30:FF:000007">
    <property type="entry name" value="Eukaryotic translation initiation factor 5A"/>
    <property type="match status" value="1"/>
</dbReference>
<evidence type="ECO:0000259" key="9">
    <source>
        <dbReference type="Pfam" id="PF21485"/>
    </source>
</evidence>
<evidence type="ECO:0000256" key="7">
    <source>
        <dbReference type="ARBA" id="ARBA00023071"/>
    </source>
</evidence>
<dbReference type="Pfam" id="PF21485">
    <property type="entry name" value="IF5A-like_N"/>
    <property type="match status" value="1"/>
</dbReference>
<evidence type="ECO:0000256" key="1">
    <source>
        <dbReference type="ARBA" id="ARBA00004496"/>
    </source>
</evidence>
<dbReference type="GO" id="GO:0045901">
    <property type="term" value="P:positive regulation of translational elongation"/>
    <property type="evidence" value="ECO:0007669"/>
    <property type="project" value="UniProtKB-UniRule"/>
</dbReference>
<evidence type="ECO:0000256" key="5">
    <source>
        <dbReference type="ARBA" id="ARBA00022884"/>
    </source>
</evidence>
<keyword evidence="7 8" id="KW-0385">Hypusine</keyword>
<dbReference type="EnsemblMetazoa" id="MESCA006209-RA">
    <property type="protein sequence ID" value="MESCA006209-PA"/>
    <property type="gene ID" value="MESCA006209"/>
</dbReference>
<keyword evidence="11" id="KW-1185">Reference proteome</keyword>
<dbReference type="InterPro" id="IPR001884">
    <property type="entry name" value="IF5A-like"/>
</dbReference>
<comment type="PTM">
    <text evidence="8">eIF-5A seems to be the only eukaryotic protein to have a hypusine residue which is a post-translational modification of a lysine by the addition of a butylamino group.</text>
</comment>
<dbReference type="PROSITE" id="PS00302">
    <property type="entry name" value="IF5A_HYPUSINE"/>
    <property type="match status" value="1"/>
</dbReference>
<reference evidence="11" key="1">
    <citation type="submission" date="2013-02" db="EMBL/GenBank/DDBJ databases">
        <authorList>
            <person name="Hughes D."/>
        </authorList>
    </citation>
    <scope>NUCLEOTIDE SEQUENCE</scope>
    <source>
        <strain>Durham</strain>
        <strain evidence="11">NC isolate 2 -- Noor lab</strain>
    </source>
</reference>
<dbReference type="EMBL" id="CAQQ02081325">
    <property type="status" value="NOT_ANNOTATED_CDS"/>
    <property type="molecule type" value="Genomic_DNA"/>
</dbReference>
<organism evidence="10 11">
    <name type="scientific">Megaselia scalaris</name>
    <name type="common">Humpbacked fly</name>
    <name type="synonym">Phora scalaris</name>
    <dbReference type="NCBI Taxonomy" id="36166"/>
    <lineage>
        <taxon>Eukaryota</taxon>
        <taxon>Metazoa</taxon>
        <taxon>Ecdysozoa</taxon>
        <taxon>Arthropoda</taxon>
        <taxon>Hexapoda</taxon>
        <taxon>Insecta</taxon>
        <taxon>Pterygota</taxon>
        <taxon>Neoptera</taxon>
        <taxon>Endopterygota</taxon>
        <taxon>Diptera</taxon>
        <taxon>Brachycera</taxon>
        <taxon>Muscomorpha</taxon>
        <taxon>Platypezoidea</taxon>
        <taxon>Phoridae</taxon>
        <taxon>Megaseliini</taxon>
        <taxon>Megaselia</taxon>
    </lineage>
</organism>
<reference evidence="10" key="2">
    <citation type="submission" date="2015-06" db="UniProtKB">
        <authorList>
            <consortium name="EnsemblMetazoa"/>
        </authorList>
    </citation>
    <scope>IDENTIFICATION</scope>
</reference>
<dbReference type="InterPro" id="IPR008991">
    <property type="entry name" value="Translation_prot_SH3-like_sf"/>
</dbReference>
<dbReference type="NCBIfam" id="TIGR00037">
    <property type="entry name" value="eIF_5A"/>
    <property type="match status" value="1"/>
</dbReference>
<dbReference type="InterPro" id="IPR014722">
    <property type="entry name" value="Rib_uL2_dom2"/>
</dbReference>
<evidence type="ECO:0000313" key="11">
    <source>
        <dbReference type="Proteomes" id="UP000015102"/>
    </source>
</evidence>
<comment type="similarity">
    <text evidence="2 8">Belongs to the eIF-5A family.</text>
</comment>
<dbReference type="Gene3D" id="2.30.30.30">
    <property type="match status" value="1"/>
</dbReference>
<dbReference type="HOGENOM" id="CLU_102600_0_1_1"/>
<dbReference type="GO" id="GO:0005737">
    <property type="term" value="C:cytoplasm"/>
    <property type="evidence" value="ECO:0007669"/>
    <property type="project" value="UniProtKB-SubCell"/>
</dbReference>
<feature type="domain" description="Translation initiation factor 5A-like N-terminal" evidence="9">
    <location>
        <begin position="19"/>
        <end position="79"/>
    </location>
</feature>
<name>T1GRC9_MEGSC</name>
<dbReference type="GO" id="GO:0043022">
    <property type="term" value="F:ribosome binding"/>
    <property type="evidence" value="ECO:0007669"/>
    <property type="project" value="UniProtKB-UniRule"/>
</dbReference>
<dbReference type="OMA" id="CAMSEGS"/>
<dbReference type="SUPFAM" id="SSF50104">
    <property type="entry name" value="Translation proteins SH3-like domain"/>
    <property type="match status" value="1"/>
</dbReference>
<evidence type="ECO:0000256" key="8">
    <source>
        <dbReference type="RuleBase" id="RU362005"/>
    </source>
</evidence>
<dbReference type="GO" id="GO:0003746">
    <property type="term" value="F:translation elongation factor activity"/>
    <property type="evidence" value="ECO:0007669"/>
    <property type="project" value="UniProtKB-UniRule"/>
</dbReference>
<dbReference type="STRING" id="36166.T1GRC9"/>
<protein>
    <recommendedName>
        <fullName evidence="8">Eukaryotic translation initiation factor 5A</fullName>
        <shortName evidence="8">eIF-5A</shortName>
    </recommendedName>
</protein>
<evidence type="ECO:0000256" key="3">
    <source>
        <dbReference type="ARBA" id="ARBA00022490"/>
    </source>
</evidence>
<dbReference type="InterPro" id="IPR019769">
    <property type="entry name" value="Trans_elong_IF5A_hypusine_site"/>
</dbReference>
<comment type="subcellular location">
    <subcellularLocation>
        <location evidence="1">Cytoplasm</location>
    </subcellularLocation>
</comment>
<dbReference type="GO" id="GO:0003723">
    <property type="term" value="F:RNA binding"/>
    <property type="evidence" value="ECO:0007669"/>
    <property type="project" value="UniProtKB-KW"/>
</dbReference>
<comment type="function">
    <text evidence="8">Translation factor that promotes translation elongation and termination, particularly upon ribosome stalling at specific amino acid sequence contexts. Binds between the exit (E) and peptidyl (P) site of the ribosome and promotes rescue of stalled ribosome: specifically required for efficient translation of polyproline-containing peptides as well as other motifs that stall the ribosome. Acts as ribosome quality control (RQC) cofactor by joining the RQC complex to facilitate peptidyl transfer during CAT tailing step.</text>
</comment>
<keyword evidence="4" id="KW-0251">Elongation factor</keyword>
<accession>T1GRC9</accession>
<sequence length="134" mass="15216">MAKIKEHYFETGDSGVFPTYPMQCSALQKNGFVMLKGHLCKIVEMCTSRTGKHGHAKVHMIGIDIFTNEKYEDIFSSTHNMDVPYVKRAGYKSADIIDDNHLTLISDKGGAMEDQIPEVNLGNNIRTNHRWTFH</sequence>
<dbReference type="AlphaFoldDB" id="T1GRC9"/>
<dbReference type="PANTHER" id="PTHR11673">
    <property type="entry name" value="TRANSLATION INITIATION FACTOR 5A FAMILY MEMBER"/>
    <property type="match status" value="1"/>
</dbReference>
<proteinExistence type="inferred from homology"/>
<keyword evidence="6 8" id="KW-0648">Protein biosynthesis</keyword>
<evidence type="ECO:0000313" key="10">
    <source>
        <dbReference type="EnsemblMetazoa" id="MESCA006209-PA"/>
    </source>
</evidence>
<dbReference type="PIRSF" id="PIRSF003025">
    <property type="entry name" value="eIF5A"/>
    <property type="match status" value="1"/>
</dbReference>
<evidence type="ECO:0000256" key="2">
    <source>
        <dbReference type="ARBA" id="ARBA00006016"/>
    </source>
</evidence>
<keyword evidence="5" id="KW-0694">RNA-binding</keyword>
<dbReference type="InterPro" id="IPR048670">
    <property type="entry name" value="IF5A-like_N"/>
</dbReference>
<dbReference type="Proteomes" id="UP000015102">
    <property type="component" value="Unassembled WGS sequence"/>
</dbReference>
<evidence type="ECO:0000256" key="4">
    <source>
        <dbReference type="ARBA" id="ARBA00022768"/>
    </source>
</evidence>
<keyword evidence="3" id="KW-0963">Cytoplasm</keyword>